<feature type="region of interest" description="Disordered" evidence="1">
    <location>
        <begin position="207"/>
        <end position="242"/>
    </location>
</feature>
<feature type="compositionally biased region" description="Low complexity" evidence="1">
    <location>
        <begin position="101"/>
        <end position="118"/>
    </location>
</feature>
<protein>
    <submittedName>
        <fullName evidence="2">Uncharacterized protein</fullName>
    </submittedName>
</protein>
<dbReference type="OrthoDB" id="2246292at2759"/>
<gene>
    <name evidence="2" type="ORF">DM01DRAFT_1410244</name>
</gene>
<feature type="region of interest" description="Disordered" evidence="1">
    <location>
        <begin position="89"/>
        <end position="190"/>
    </location>
</feature>
<accession>A0A1X2G9C0</accession>
<evidence type="ECO:0000313" key="2">
    <source>
        <dbReference type="EMBL" id="ORX47496.1"/>
    </source>
</evidence>
<feature type="compositionally biased region" description="Polar residues" evidence="1">
    <location>
        <begin position="164"/>
        <end position="178"/>
    </location>
</feature>
<dbReference type="AlphaFoldDB" id="A0A1X2G9C0"/>
<name>A0A1X2G9C0_9FUNG</name>
<evidence type="ECO:0000256" key="1">
    <source>
        <dbReference type="SAM" id="MobiDB-lite"/>
    </source>
</evidence>
<dbReference type="EMBL" id="MCGT01000033">
    <property type="protein sequence ID" value="ORX47496.1"/>
    <property type="molecule type" value="Genomic_DNA"/>
</dbReference>
<dbReference type="Proteomes" id="UP000242146">
    <property type="component" value="Unassembled WGS sequence"/>
</dbReference>
<evidence type="ECO:0000313" key="3">
    <source>
        <dbReference type="Proteomes" id="UP000242146"/>
    </source>
</evidence>
<organism evidence="2 3">
    <name type="scientific">Hesseltinella vesiculosa</name>
    <dbReference type="NCBI Taxonomy" id="101127"/>
    <lineage>
        <taxon>Eukaryota</taxon>
        <taxon>Fungi</taxon>
        <taxon>Fungi incertae sedis</taxon>
        <taxon>Mucoromycota</taxon>
        <taxon>Mucoromycotina</taxon>
        <taxon>Mucoromycetes</taxon>
        <taxon>Mucorales</taxon>
        <taxon>Cunninghamellaceae</taxon>
        <taxon>Hesseltinella</taxon>
    </lineage>
</organism>
<keyword evidence="3" id="KW-1185">Reference proteome</keyword>
<sequence>MTSVQYNVPFTAIVERHSSSTFMAHLIQQACPPKLQPRSSSTRDRALLDTFDKVDAEAGCILIALANRDKRKDMNDLIPYSIRIKEDDRFIDPLEPPEPLSHSSSVSSSSSSSSSTTSHLREESVCTTSTSPASLNNDPASNHQLSIQNLLGHAKPSSVEVDRTTMTSKKPMTLTSAYQDPGKASWRPSRKPDPILLLAEAARAIHHDDQHRPNLKRKFREDESNDSDNRLNVPDYVPPTLQHNEKSKFSYQYHSMKQNPKIKRNAMHAYITYMIYTDLAANEKKRKPTFERPLLPSNNISAMPSPPSKRTKNQSAPWMYTAPSTNTLPAMPPSLPSIMSRPLTAFLRDDLYH</sequence>
<feature type="region of interest" description="Disordered" evidence="1">
    <location>
        <begin position="290"/>
        <end position="316"/>
    </location>
</feature>
<feature type="compositionally biased region" description="Polar residues" evidence="1">
    <location>
        <begin position="125"/>
        <end position="149"/>
    </location>
</feature>
<comment type="caution">
    <text evidence="2">The sequence shown here is derived from an EMBL/GenBank/DDBJ whole genome shotgun (WGS) entry which is preliminary data.</text>
</comment>
<proteinExistence type="predicted"/>
<reference evidence="2 3" key="1">
    <citation type="submission" date="2016-07" db="EMBL/GenBank/DDBJ databases">
        <title>Pervasive Adenine N6-methylation of Active Genes in Fungi.</title>
        <authorList>
            <consortium name="DOE Joint Genome Institute"/>
            <person name="Mondo S.J."/>
            <person name="Dannebaum R.O."/>
            <person name="Kuo R.C."/>
            <person name="Labutti K."/>
            <person name="Haridas S."/>
            <person name="Kuo A."/>
            <person name="Salamov A."/>
            <person name="Ahrendt S.R."/>
            <person name="Lipzen A."/>
            <person name="Sullivan W."/>
            <person name="Andreopoulos W.B."/>
            <person name="Clum A."/>
            <person name="Lindquist E."/>
            <person name="Daum C."/>
            <person name="Ramamoorthy G.K."/>
            <person name="Gryganskyi A."/>
            <person name="Culley D."/>
            <person name="Magnuson J.K."/>
            <person name="James T.Y."/>
            <person name="O'Malley M.A."/>
            <person name="Stajich J.E."/>
            <person name="Spatafora J.W."/>
            <person name="Visel A."/>
            <person name="Grigoriev I.V."/>
        </authorList>
    </citation>
    <scope>NUCLEOTIDE SEQUENCE [LARGE SCALE GENOMIC DNA]</scope>
    <source>
        <strain evidence="2 3">NRRL 3301</strain>
    </source>
</reference>